<dbReference type="InterPro" id="IPR043683">
    <property type="entry name" value="TetX_monooxygenase"/>
</dbReference>
<dbReference type="InterPro" id="IPR036188">
    <property type="entry name" value="FAD/NAD-bd_sf"/>
</dbReference>
<dbReference type="PRINTS" id="PR00420">
    <property type="entry name" value="RNGMNOXGNASE"/>
</dbReference>
<feature type="binding site" evidence="5">
    <location>
        <position position="63"/>
    </location>
    <ligand>
        <name>NADPH</name>
        <dbReference type="ChEBI" id="CHEBI:57783"/>
    </ligand>
</feature>
<evidence type="ECO:0000256" key="4">
    <source>
        <dbReference type="ARBA" id="ARBA00023033"/>
    </source>
</evidence>
<accession>A0A640T9B9</accession>
<evidence type="ECO:0000256" key="1">
    <source>
        <dbReference type="ARBA" id="ARBA00022630"/>
    </source>
</evidence>
<comment type="cofactor">
    <cofactor evidence="5">
        <name>FAD</name>
        <dbReference type="ChEBI" id="CHEBI:57692"/>
    </cofactor>
</comment>
<keyword evidence="4 5" id="KW-0503">Monooxygenase</keyword>
<evidence type="ECO:0000313" key="7">
    <source>
        <dbReference type="EMBL" id="GFE19774.1"/>
    </source>
</evidence>
<evidence type="ECO:0000313" key="8">
    <source>
        <dbReference type="Proteomes" id="UP000429552"/>
    </source>
</evidence>
<keyword evidence="1 5" id="KW-0285">Flavoprotein</keyword>
<dbReference type="Proteomes" id="UP000429552">
    <property type="component" value="Unassembled WGS sequence"/>
</dbReference>
<evidence type="ECO:0000259" key="6">
    <source>
        <dbReference type="Pfam" id="PF01494"/>
    </source>
</evidence>
<dbReference type="GO" id="GO:0004497">
    <property type="term" value="F:monooxygenase activity"/>
    <property type="evidence" value="ECO:0007669"/>
    <property type="project" value="UniProtKB-UniRule"/>
</dbReference>
<dbReference type="GO" id="GO:0046677">
    <property type="term" value="P:response to antibiotic"/>
    <property type="evidence" value="ECO:0007669"/>
    <property type="project" value="InterPro"/>
</dbReference>
<organism evidence="7 8">
    <name type="scientific">Streptomyces nigrescens</name>
    <dbReference type="NCBI Taxonomy" id="1920"/>
    <lineage>
        <taxon>Bacteria</taxon>
        <taxon>Bacillati</taxon>
        <taxon>Actinomycetota</taxon>
        <taxon>Actinomycetes</taxon>
        <taxon>Kitasatosporales</taxon>
        <taxon>Streptomycetaceae</taxon>
        <taxon>Streptomyces</taxon>
    </lineage>
</organism>
<keyword evidence="2 5" id="KW-0274">FAD</keyword>
<dbReference type="PANTHER" id="PTHR46972">
    <property type="entry name" value="MONOOXYGENASE ASQM-RELATED"/>
    <property type="match status" value="1"/>
</dbReference>
<feature type="binding site" evidence="5">
    <location>
        <position position="70"/>
    </location>
    <ligand>
        <name>FAD</name>
        <dbReference type="ChEBI" id="CHEBI:57692"/>
    </ligand>
</feature>
<proteinExistence type="inferred from homology"/>
<dbReference type="InterPro" id="IPR002938">
    <property type="entry name" value="FAD-bd"/>
</dbReference>
<dbReference type="SUPFAM" id="SSF51905">
    <property type="entry name" value="FAD/NAD(P)-binding domain"/>
    <property type="match status" value="1"/>
</dbReference>
<reference evidence="7 8" key="1">
    <citation type="submission" date="2019-12" db="EMBL/GenBank/DDBJ databases">
        <title>Whole genome shotgun sequence of Streptomyces libani subsp. libani NBRC 13452.</title>
        <authorList>
            <person name="Ichikawa N."/>
            <person name="Kimura A."/>
            <person name="Kitahashi Y."/>
            <person name="Komaki H."/>
            <person name="Tamura T."/>
        </authorList>
    </citation>
    <scope>NUCLEOTIDE SEQUENCE [LARGE SCALE GENOMIC DNA]</scope>
    <source>
        <strain evidence="7 8">NBRC 13452</strain>
    </source>
</reference>
<comment type="function">
    <text evidence="5">An FAD-requiring monooxygenase active on some tetracycline antibiotic derivatives, which leads to their inactivation. Hydroxylates carbon 11a of tetracycline and some analogs.</text>
</comment>
<gene>
    <name evidence="7" type="ORF">Sliba_02270</name>
</gene>
<keyword evidence="3 5" id="KW-0560">Oxidoreductase</keyword>
<comment type="catalytic activity">
    <reaction evidence="5">
        <text>a tetracycline + NADPH + O2 + H(+) = an 11a-hydroxytetracycline + NADP(+) + H2O</text>
        <dbReference type="Rhea" id="RHEA:61444"/>
        <dbReference type="ChEBI" id="CHEBI:15377"/>
        <dbReference type="ChEBI" id="CHEBI:15378"/>
        <dbReference type="ChEBI" id="CHEBI:15379"/>
        <dbReference type="ChEBI" id="CHEBI:57783"/>
        <dbReference type="ChEBI" id="CHEBI:58349"/>
        <dbReference type="ChEBI" id="CHEBI:144644"/>
        <dbReference type="ChEBI" id="CHEBI:144645"/>
    </reaction>
</comment>
<feature type="domain" description="FAD-binding" evidence="6">
    <location>
        <begin position="317"/>
        <end position="374"/>
    </location>
</feature>
<comment type="caution">
    <text evidence="7">The sequence shown here is derived from an EMBL/GenBank/DDBJ whole genome shotgun (WGS) entry which is preliminary data.</text>
</comment>
<comment type="subunit">
    <text evidence="5">Monomer.</text>
</comment>
<sequence length="399" mass="42641">MPSRLRALTTAHTEKAETMNITTRTPRIAIIGAGLGGLILARTLRVHGIDAVVHEGEASRAARTQGGMLDLHRESGQRAMREAGLEDRFHAIARREGQDLRLLDHTGTVLLQQDTPDDAPLDRPEVDRADLRDVLLDSLPEGTVIWGHAFRYATALPEGGHRIHFADGTSTDCDLLIGADGAHSRVRPLLTDAVPRHIGVNSIECGIPDIDRTHPDLAAMVGRGNYWAIGANQCLAAQRNGDGRVRVYLSFRTPEDWLTTCGIPYAEPARARAALTDLYAGWAPQFTALIQACDDTVVPRPVTMLPVGLTWPGTPGVTLLGDAAHLMPPVGLGANMAMLDATDLALALAAAPDDMTAALSSYETAMFERGAAAAQESAGIMEIMISPAGAQGVLELFQQ</sequence>
<feature type="binding site" evidence="5">
    <location>
        <position position="322"/>
    </location>
    <ligand>
        <name>FAD</name>
        <dbReference type="ChEBI" id="CHEBI:57692"/>
    </ligand>
</feature>
<dbReference type="EMBL" id="BLIP01000001">
    <property type="protein sequence ID" value="GFE19774.1"/>
    <property type="molecule type" value="Genomic_DNA"/>
</dbReference>
<keyword evidence="5" id="KW-0963">Cytoplasm</keyword>
<dbReference type="GO" id="GO:0071949">
    <property type="term" value="F:FAD binding"/>
    <property type="evidence" value="ECO:0007669"/>
    <property type="project" value="InterPro"/>
</dbReference>
<name>A0A640T9B9_STRNI</name>
<keyword evidence="5" id="KW-0547">Nucleotide-binding</keyword>
<comment type="domain">
    <text evidence="5">Consists of an N-terminal FAD-binding domain with a Rossman fold and a C-terminal substrate-binding domain.</text>
</comment>
<evidence type="ECO:0000256" key="3">
    <source>
        <dbReference type="ARBA" id="ARBA00023002"/>
    </source>
</evidence>
<evidence type="ECO:0000256" key="5">
    <source>
        <dbReference type="HAMAP-Rule" id="MF_00845"/>
    </source>
</evidence>
<feature type="binding site" evidence="5">
    <location>
        <position position="128"/>
    </location>
    <ligand>
        <name>FAD</name>
        <dbReference type="ChEBI" id="CHEBI:57692"/>
    </ligand>
</feature>
<dbReference type="HAMAP" id="MF_00845">
    <property type="entry name" value="TetX_monooxygenase"/>
    <property type="match status" value="1"/>
</dbReference>
<keyword evidence="5" id="KW-0521">NADP</keyword>
<evidence type="ECO:0000256" key="2">
    <source>
        <dbReference type="ARBA" id="ARBA00022827"/>
    </source>
</evidence>
<feature type="domain" description="FAD-binding" evidence="6">
    <location>
        <begin position="28"/>
        <end position="193"/>
    </location>
</feature>
<dbReference type="EC" id="1.14.13.-" evidence="5"/>
<dbReference type="Gene3D" id="3.50.50.60">
    <property type="entry name" value="FAD/NAD(P)-binding domain"/>
    <property type="match status" value="1"/>
</dbReference>
<protein>
    <recommendedName>
        <fullName evidence="5">Flavin-dependent monooxygenase</fullName>
    </recommendedName>
    <alternativeName>
        <fullName evidence="5">TetX monooxygenase</fullName>
        <shortName evidence="5">TetX</shortName>
        <ecNumber evidence="5">1.14.13.-</ecNumber>
    </alternativeName>
</protein>
<comment type="similarity">
    <text evidence="5">Belongs to the aromatic-ring hydroxylase family. TetX subfamily.</text>
</comment>
<dbReference type="PANTHER" id="PTHR46972:SF1">
    <property type="entry name" value="FAD DEPENDENT OXIDOREDUCTASE DOMAIN-CONTAINING PROTEIN"/>
    <property type="match status" value="1"/>
</dbReference>
<dbReference type="Pfam" id="PF01494">
    <property type="entry name" value="FAD_binding_3"/>
    <property type="match status" value="2"/>
</dbReference>
<dbReference type="GO" id="GO:0005737">
    <property type="term" value="C:cytoplasm"/>
    <property type="evidence" value="ECO:0007669"/>
    <property type="project" value="UniProtKB-SubCell"/>
</dbReference>
<comment type="subcellular location">
    <subcellularLocation>
        <location evidence="5">Cytoplasm</location>
    </subcellularLocation>
</comment>
<dbReference type="AlphaFoldDB" id="A0A640T9B9"/>